<keyword evidence="3 6" id="KW-0812">Transmembrane</keyword>
<feature type="transmembrane region" description="Helical" evidence="6">
    <location>
        <begin position="102"/>
        <end position="128"/>
    </location>
</feature>
<keyword evidence="4 6" id="KW-1133">Transmembrane helix</keyword>
<accession>A0A8I0PI85</accession>
<evidence type="ECO:0000313" key="7">
    <source>
        <dbReference type="EMBL" id="MBE1601983.1"/>
    </source>
</evidence>
<dbReference type="GO" id="GO:0022857">
    <property type="term" value="F:transmembrane transporter activity"/>
    <property type="evidence" value="ECO:0007669"/>
    <property type="project" value="InterPro"/>
</dbReference>
<evidence type="ECO:0000313" key="8">
    <source>
        <dbReference type="Proteomes" id="UP000629287"/>
    </source>
</evidence>
<feature type="transmembrane region" description="Helical" evidence="6">
    <location>
        <begin position="376"/>
        <end position="401"/>
    </location>
</feature>
<proteinExistence type="predicted"/>
<feature type="transmembrane region" description="Helical" evidence="6">
    <location>
        <begin position="421"/>
        <end position="440"/>
    </location>
</feature>
<comment type="caution">
    <text evidence="7">The sequence shown here is derived from an EMBL/GenBank/DDBJ whole genome shotgun (WGS) entry which is preliminary data.</text>
</comment>
<feature type="transmembrane region" description="Helical" evidence="6">
    <location>
        <begin position="252"/>
        <end position="273"/>
    </location>
</feature>
<feature type="transmembrane region" description="Helical" evidence="6">
    <location>
        <begin position="352"/>
        <end position="370"/>
    </location>
</feature>
<dbReference type="Proteomes" id="UP000629287">
    <property type="component" value="Unassembled WGS sequence"/>
</dbReference>
<protein>
    <submittedName>
        <fullName evidence="7">Amino acid transporter</fullName>
    </submittedName>
</protein>
<feature type="transmembrane region" description="Helical" evidence="6">
    <location>
        <begin position="213"/>
        <end position="231"/>
    </location>
</feature>
<evidence type="ECO:0000256" key="4">
    <source>
        <dbReference type="ARBA" id="ARBA00022989"/>
    </source>
</evidence>
<feature type="transmembrane region" description="Helical" evidence="6">
    <location>
        <begin position="169"/>
        <end position="193"/>
    </location>
</feature>
<sequence>MTGQDGQNDTRLEELGYRQQLRRGLGIWSTFSVGVTTVAPVVGLYAIFSLGSVLSGPAWLWMLLASLVAQLLVAVVYAELASEFPVAGGPYQWVRRLVGPRAAWFTGIVYISAVTAALTTVAYLAAPWLGLLFTGSEPHGMTRCLISAGLLVLALALNGSGVKIMRVVVIAGLGAEIVGSIVVGLALLLFFRVHDFSVLFETLGAPASSGNSTGGALLATLAVCGWAFVGFDSSASVAEETKGASANVPRAIVRATAVVGGAVVLVAVAVTLATKDLAAVVHGEVVDPVTPTVIGSFGSWSQKPFLAVVVVTFLACLVSMQAYLGRVTFGLARDGMLPASKKLAAVTGRGRVPLVAMAVTSAAAAAGLPLGLNDGAIGTMITFGTGGLYITFLLVVAAALFARLTGRWQPGGTLRLGRKGMVVNVLAFCWLAFETVNIAWPRTILAPPGAPVWQVWAVVWVFAALAGLAGLYLVIARPHLGAGTGKTS</sequence>
<feature type="transmembrane region" description="Helical" evidence="6">
    <location>
        <begin position="452"/>
        <end position="475"/>
    </location>
</feature>
<feature type="transmembrane region" description="Helical" evidence="6">
    <location>
        <begin position="140"/>
        <end position="157"/>
    </location>
</feature>
<gene>
    <name evidence="7" type="ORF">H4687_008112</name>
</gene>
<reference evidence="7 8" key="1">
    <citation type="submission" date="2020-10" db="EMBL/GenBank/DDBJ databases">
        <title>Sequencing the genomes of 1000 actinobacteria strains.</title>
        <authorList>
            <person name="Klenk H.-P."/>
        </authorList>
    </citation>
    <scope>NUCLEOTIDE SEQUENCE [LARGE SCALE GENOMIC DNA]</scope>
    <source>
        <strain evidence="7 8">DSM 41803</strain>
    </source>
</reference>
<feature type="transmembrane region" description="Helical" evidence="6">
    <location>
        <begin position="25"/>
        <end position="47"/>
    </location>
</feature>
<evidence type="ECO:0000256" key="5">
    <source>
        <dbReference type="ARBA" id="ARBA00023136"/>
    </source>
</evidence>
<dbReference type="AlphaFoldDB" id="A0A8I0PI85"/>
<dbReference type="GeneID" id="86832580"/>
<dbReference type="GO" id="GO:0016020">
    <property type="term" value="C:membrane"/>
    <property type="evidence" value="ECO:0007669"/>
    <property type="project" value="UniProtKB-SubCell"/>
</dbReference>
<organism evidence="7 8">
    <name type="scientific">Streptomyces stelliscabiei</name>
    <dbReference type="NCBI Taxonomy" id="146820"/>
    <lineage>
        <taxon>Bacteria</taxon>
        <taxon>Bacillati</taxon>
        <taxon>Actinomycetota</taxon>
        <taxon>Actinomycetes</taxon>
        <taxon>Kitasatosporales</taxon>
        <taxon>Streptomycetaceae</taxon>
        <taxon>Streptomyces</taxon>
    </lineage>
</organism>
<keyword evidence="8" id="KW-1185">Reference proteome</keyword>
<comment type="subcellular location">
    <subcellularLocation>
        <location evidence="1">Membrane</location>
        <topology evidence="1">Multi-pass membrane protein</topology>
    </subcellularLocation>
</comment>
<dbReference type="PANTHER" id="PTHR45649">
    <property type="entry name" value="AMINO-ACID PERMEASE BAT1"/>
    <property type="match status" value="1"/>
</dbReference>
<dbReference type="Pfam" id="PF13520">
    <property type="entry name" value="AA_permease_2"/>
    <property type="match status" value="1"/>
</dbReference>
<feature type="transmembrane region" description="Helical" evidence="6">
    <location>
        <begin position="59"/>
        <end position="81"/>
    </location>
</feature>
<dbReference type="EMBL" id="JADBGF010000001">
    <property type="protein sequence ID" value="MBE1601983.1"/>
    <property type="molecule type" value="Genomic_DNA"/>
</dbReference>
<evidence type="ECO:0000256" key="1">
    <source>
        <dbReference type="ARBA" id="ARBA00004141"/>
    </source>
</evidence>
<keyword evidence="5 6" id="KW-0472">Membrane</keyword>
<feature type="transmembrane region" description="Helical" evidence="6">
    <location>
        <begin position="305"/>
        <end position="331"/>
    </location>
</feature>
<dbReference type="Gene3D" id="1.20.1740.10">
    <property type="entry name" value="Amino acid/polyamine transporter I"/>
    <property type="match status" value="1"/>
</dbReference>
<dbReference type="InterPro" id="IPR002293">
    <property type="entry name" value="AA/rel_permease1"/>
</dbReference>
<evidence type="ECO:0000256" key="2">
    <source>
        <dbReference type="ARBA" id="ARBA00022448"/>
    </source>
</evidence>
<keyword evidence="2" id="KW-0813">Transport</keyword>
<evidence type="ECO:0000256" key="3">
    <source>
        <dbReference type="ARBA" id="ARBA00022692"/>
    </source>
</evidence>
<dbReference type="PANTHER" id="PTHR45649:SF26">
    <property type="entry name" value="OS04G0435100 PROTEIN"/>
    <property type="match status" value="1"/>
</dbReference>
<dbReference type="RefSeq" id="WP_046916562.1">
    <property type="nucleotide sequence ID" value="NZ_JADBGF010000001.1"/>
</dbReference>
<evidence type="ECO:0000256" key="6">
    <source>
        <dbReference type="SAM" id="Phobius"/>
    </source>
</evidence>
<dbReference type="PIRSF" id="PIRSF006060">
    <property type="entry name" value="AA_transporter"/>
    <property type="match status" value="1"/>
</dbReference>
<dbReference type="OrthoDB" id="8274074at2"/>
<name>A0A8I0PI85_9ACTN</name>